<dbReference type="AlphaFoldDB" id="A0A183U2N6"/>
<name>A0A183U2N6_TOXCA</name>
<dbReference type="Proteomes" id="UP000050794">
    <property type="component" value="Unassembled WGS sequence"/>
</dbReference>
<evidence type="ECO:0000313" key="1">
    <source>
        <dbReference type="EMBL" id="VDM28473.1"/>
    </source>
</evidence>
<sequence length="88" mass="9766">MSLHPGSLMCCCRCGQGSQQSTGLQTPPNRYKDIVIQDESYASKYVPIELLQQPIDFPVATNLRAINKIMKAPMSEMVGDFFILLLSS</sequence>
<reference evidence="3" key="1">
    <citation type="submission" date="2016-06" db="UniProtKB">
        <authorList>
            <consortium name="WormBaseParasite"/>
        </authorList>
    </citation>
    <scope>IDENTIFICATION</scope>
</reference>
<keyword evidence="2" id="KW-1185">Reference proteome</keyword>
<evidence type="ECO:0000313" key="2">
    <source>
        <dbReference type="Proteomes" id="UP000050794"/>
    </source>
</evidence>
<reference evidence="1 2" key="2">
    <citation type="submission" date="2018-11" db="EMBL/GenBank/DDBJ databases">
        <authorList>
            <consortium name="Pathogen Informatics"/>
        </authorList>
    </citation>
    <scope>NUCLEOTIDE SEQUENCE [LARGE SCALE GENOMIC DNA]</scope>
</reference>
<dbReference type="EMBL" id="UYWY01003002">
    <property type="protein sequence ID" value="VDM28473.1"/>
    <property type="molecule type" value="Genomic_DNA"/>
</dbReference>
<evidence type="ECO:0000313" key="3">
    <source>
        <dbReference type="WBParaSite" id="TCNE_0000275601-mRNA-1"/>
    </source>
</evidence>
<gene>
    <name evidence="1" type="ORF">TCNE_LOCUS2756</name>
</gene>
<dbReference type="WBParaSite" id="TCNE_0000275601-mRNA-1">
    <property type="protein sequence ID" value="TCNE_0000275601-mRNA-1"/>
    <property type="gene ID" value="TCNE_0000275601"/>
</dbReference>
<protein>
    <submittedName>
        <fullName evidence="3">Protein SRG1</fullName>
    </submittedName>
</protein>
<organism evidence="2 3">
    <name type="scientific">Toxocara canis</name>
    <name type="common">Canine roundworm</name>
    <dbReference type="NCBI Taxonomy" id="6265"/>
    <lineage>
        <taxon>Eukaryota</taxon>
        <taxon>Metazoa</taxon>
        <taxon>Ecdysozoa</taxon>
        <taxon>Nematoda</taxon>
        <taxon>Chromadorea</taxon>
        <taxon>Rhabditida</taxon>
        <taxon>Spirurina</taxon>
        <taxon>Ascaridomorpha</taxon>
        <taxon>Ascaridoidea</taxon>
        <taxon>Toxocaridae</taxon>
        <taxon>Toxocara</taxon>
    </lineage>
</organism>
<proteinExistence type="predicted"/>
<accession>A0A183U2N6</accession>